<name>A0A8J4PVN4_9MYCE</name>
<reference evidence="1" key="1">
    <citation type="submission" date="2020-01" db="EMBL/GenBank/DDBJ databases">
        <title>Development of genomics and gene disruption for Polysphondylium violaceum indicates a role for the polyketide synthase stlB in stalk morphogenesis.</title>
        <authorList>
            <person name="Narita B."/>
            <person name="Kawabe Y."/>
            <person name="Kin K."/>
            <person name="Saito T."/>
            <person name="Gibbs R."/>
            <person name="Kuspa A."/>
            <person name="Muzny D."/>
            <person name="Queller D."/>
            <person name="Richards S."/>
            <person name="Strassman J."/>
            <person name="Sucgang R."/>
            <person name="Worley K."/>
            <person name="Schaap P."/>
        </authorList>
    </citation>
    <scope>NUCLEOTIDE SEQUENCE</scope>
    <source>
        <strain evidence="1">QSvi11</strain>
    </source>
</reference>
<accession>A0A8J4PVN4</accession>
<protein>
    <submittedName>
        <fullName evidence="1">Uncharacterized protein</fullName>
    </submittedName>
</protein>
<dbReference type="AlphaFoldDB" id="A0A8J4PVN4"/>
<organism evidence="1 2">
    <name type="scientific">Polysphondylium violaceum</name>
    <dbReference type="NCBI Taxonomy" id="133409"/>
    <lineage>
        <taxon>Eukaryota</taxon>
        <taxon>Amoebozoa</taxon>
        <taxon>Evosea</taxon>
        <taxon>Eumycetozoa</taxon>
        <taxon>Dictyostelia</taxon>
        <taxon>Dictyosteliales</taxon>
        <taxon>Dictyosteliaceae</taxon>
        <taxon>Polysphondylium</taxon>
    </lineage>
</organism>
<proteinExistence type="predicted"/>
<gene>
    <name evidence="1" type="ORF">CYY_008206</name>
</gene>
<comment type="caution">
    <text evidence="1">The sequence shown here is derived from an EMBL/GenBank/DDBJ whole genome shotgun (WGS) entry which is preliminary data.</text>
</comment>
<keyword evidence="2" id="KW-1185">Reference proteome</keyword>
<evidence type="ECO:0000313" key="2">
    <source>
        <dbReference type="Proteomes" id="UP000695562"/>
    </source>
</evidence>
<evidence type="ECO:0000313" key="1">
    <source>
        <dbReference type="EMBL" id="KAF2070481.1"/>
    </source>
</evidence>
<dbReference type="EMBL" id="AJWJ01000486">
    <property type="protein sequence ID" value="KAF2070481.1"/>
    <property type="molecule type" value="Genomic_DNA"/>
</dbReference>
<sequence>MNNYLYKLVFNNIYIANKIFKSIHQLQFYKNSLKYDDIVDVGWMIHYNHIGLIRDKVNRNLELFINLHLGLLTKLANHTQTADLFIKLFELNKDIIFEGQGFNDYRFFIERINNAKVIKYLFKRGFGAEFELRSLDQLDGMDIQVLGYLLENDWCRTNFTQILSTSSVKEYYQDHCTMKKETLEKIELVFKYTKFSIKDIEGIISTLLENTIHFILDTLKPQHVPNKEYDKSREEYKDFIVRKYPELGIWYSCIGKDEQVFINTWNQLSNKIRVTQDKIYFTQDLYQTLDTLDKDEQARDIGPDIFYILRKMRLKSLKLVHFLIDKGCNVSLIDPMQWLKMCQSTIKSSHIYISQQDWDLISNFAKDNHRFIILVLSRFDRDTEENFKYFFKFFKELINNDNEWSELVYDCFQMAVYDNNYFLYHSLGSLGYHFSDYGSQCHYSSTLPFIPALPDVVRLFDGFEEKKRRWSYCTTLGSMITGNNFVGFKYLFNHYKFSPTRLKKNVMESLANSHDLSFIDYLWTHRYQCFFDTSVDEMNTFFSNLFNLATINQNMALREYLIQHKCVNANINSIQEPYQLNALVYLFDHYYFDSIDPIIDILFENYKKFNSILFIEYIYMNQDKLKTKPCFQSLFDKIIDQTKLNDEDFSKLLATLVNRYGCKYGHHDQYLAEYNDGSFFNQLRKPLNK</sequence>
<dbReference type="Proteomes" id="UP000695562">
    <property type="component" value="Unassembled WGS sequence"/>
</dbReference>